<gene>
    <name evidence="2" type="primary">LOC120109628</name>
</gene>
<dbReference type="OrthoDB" id="685750at2759"/>
<dbReference type="KEGG" id="pda:120109628"/>
<sequence length="226" mass="25148">MGHSTYPRDLGEEGVPIPADCEGCLGEEETTSHVLFTCPWARQVWGLVATRRQSFISTEAFLSQVRDSARRFDMADRGVVWAHVAYHIWLDRNARIFEGRGFYPRLVVTRAYAHAAELVSAAVDSSSGDDRDTWGAFSSPHRYAMIPLVSWAPPPPGSLKVNFDGSVAEGGSRCGVGFVIRDHDSRLIVAGGRRTFDGSVYVTELHATWEGLLYMLEYTWVPDGFF</sequence>
<keyword evidence="1" id="KW-1185">Reference proteome</keyword>
<dbReference type="InterPro" id="IPR036397">
    <property type="entry name" value="RNaseH_sf"/>
</dbReference>
<dbReference type="Proteomes" id="UP000228380">
    <property type="component" value="Unplaced"/>
</dbReference>
<evidence type="ECO:0000313" key="2">
    <source>
        <dbReference type="RefSeq" id="XP_038979326.1"/>
    </source>
</evidence>
<dbReference type="GO" id="GO:0003676">
    <property type="term" value="F:nucleic acid binding"/>
    <property type="evidence" value="ECO:0007669"/>
    <property type="project" value="InterPro"/>
</dbReference>
<dbReference type="InterPro" id="IPR012337">
    <property type="entry name" value="RNaseH-like_sf"/>
</dbReference>
<dbReference type="Gene3D" id="3.30.420.10">
    <property type="entry name" value="Ribonuclease H-like superfamily/Ribonuclease H"/>
    <property type="match status" value="1"/>
</dbReference>
<dbReference type="AlphaFoldDB" id="A0A8B8ZYE2"/>
<dbReference type="SUPFAM" id="SSF53098">
    <property type="entry name" value="Ribonuclease H-like"/>
    <property type="match status" value="1"/>
</dbReference>
<dbReference type="RefSeq" id="XP_038979326.1">
    <property type="nucleotide sequence ID" value="XM_039123398.1"/>
</dbReference>
<dbReference type="InterPro" id="IPR052929">
    <property type="entry name" value="RNase_H-like_EbsB-rel"/>
</dbReference>
<dbReference type="PANTHER" id="PTHR47074">
    <property type="entry name" value="BNAC02G40300D PROTEIN"/>
    <property type="match status" value="1"/>
</dbReference>
<protein>
    <submittedName>
        <fullName evidence="2">Uncharacterized protein LOC120109628</fullName>
    </submittedName>
</protein>
<accession>A0A8B8ZYE2</accession>
<evidence type="ECO:0000313" key="1">
    <source>
        <dbReference type="Proteomes" id="UP000228380"/>
    </source>
</evidence>
<proteinExistence type="predicted"/>
<dbReference type="PANTHER" id="PTHR47074:SF11">
    <property type="entry name" value="REVERSE TRANSCRIPTASE-LIKE PROTEIN"/>
    <property type="match status" value="1"/>
</dbReference>
<dbReference type="GeneID" id="120109628"/>
<name>A0A8B8ZYE2_PHODC</name>
<organism evidence="1 2">
    <name type="scientific">Phoenix dactylifera</name>
    <name type="common">Date palm</name>
    <dbReference type="NCBI Taxonomy" id="42345"/>
    <lineage>
        <taxon>Eukaryota</taxon>
        <taxon>Viridiplantae</taxon>
        <taxon>Streptophyta</taxon>
        <taxon>Embryophyta</taxon>
        <taxon>Tracheophyta</taxon>
        <taxon>Spermatophyta</taxon>
        <taxon>Magnoliopsida</taxon>
        <taxon>Liliopsida</taxon>
        <taxon>Arecaceae</taxon>
        <taxon>Coryphoideae</taxon>
        <taxon>Phoeniceae</taxon>
        <taxon>Phoenix</taxon>
    </lineage>
</organism>
<reference evidence="2" key="1">
    <citation type="submission" date="2025-08" db="UniProtKB">
        <authorList>
            <consortium name="RefSeq"/>
        </authorList>
    </citation>
    <scope>IDENTIFICATION</scope>
    <source>
        <tissue evidence="2">Young leaves</tissue>
    </source>
</reference>